<dbReference type="Pfam" id="PF01979">
    <property type="entry name" value="Amidohydro_1"/>
    <property type="match status" value="1"/>
</dbReference>
<keyword evidence="3" id="KW-1185">Reference proteome</keyword>
<dbReference type="InterPro" id="IPR032466">
    <property type="entry name" value="Metal_Hydrolase"/>
</dbReference>
<dbReference type="Gene3D" id="3.30.110.90">
    <property type="entry name" value="Amidohydrolase"/>
    <property type="match status" value="1"/>
</dbReference>
<dbReference type="InterPro" id="IPR051781">
    <property type="entry name" value="Metallo-dep_Hydrolase"/>
</dbReference>
<reference evidence="2 3" key="1">
    <citation type="journal article" date="2019" name="Int. J. Syst. Evol. Microbiol.">
        <title>The Global Catalogue of Microorganisms (GCM) 10K type strain sequencing project: providing services to taxonomists for standard genome sequencing and annotation.</title>
        <authorList>
            <consortium name="The Broad Institute Genomics Platform"/>
            <consortium name="The Broad Institute Genome Sequencing Center for Infectious Disease"/>
            <person name="Wu L."/>
            <person name="Ma J."/>
        </authorList>
    </citation>
    <scope>NUCLEOTIDE SEQUENCE [LARGE SCALE GENOMIC DNA]</scope>
    <source>
        <strain evidence="2 3">JCM 11136</strain>
    </source>
</reference>
<evidence type="ECO:0000313" key="3">
    <source>
        <dbReference type="Proteomes" id="UP001501578"/>
    </source>
</evidence>
<protein>
    <recommendedName>
        <fullName evidence="1">Amidohydrolase-related domain-containing protein</fullName>
    </recommendedName>
</protein>
<dbReference type="Gene3D" id="2.30.40.10">
    <property type="entry name" value="Urease, subunit C, domain 1"/>
    <property type="match status" value="1"/>
</dbReference>
<dbReference type="InterPro" id="IPR006680">
    <property type="entry name" value="Amidohydro-rel"/>
</dbReference>
<dbReference type="SUPFAM" id="SSF51556">
    <property type="entry name" value="Metallo-dependent hydrolases"/>
    <property type="match status" value="1"/>
</dbReference>
<dbReference type="PANTHER" id="PTHR43135">
    <property type="entry name" value="ALPHA-D-RIBOSE 1-METHYLPHOSPHONATE 5-TRIPHOSPHATE DIPHOSPHATASE"/>
    <property type="match status" value="1"/>
</dbReference>
<dbReference type="Gene3D" id="3.40.50.10910">
    <property type="entry name" value="Amidohydrolase"/>
    <property type="match status" value="1"/>
</dbReference>
<dbReference type="Gene3D" id="1.20.58.520">
    <property type="entry name" value="Amidohydrolase"/>
    <property type="match status" value="1"/>
</dbReference>
<name>A0ABN1PV52_9ACTN</name>
<accession>A0ABN1PV52</accession>
<evidence type="ECO:0000259" key="1">
    <source>
        <dbReference type="Pfam" id="PF01979"/>
    </source>
</evidence>
<dbReference type="PANTHER" id="PTHR43135:SF3">
    <property type="entry name" value="ALPHA-D-RIBOSE 1-METHYLPHOSPHONATE 5-TRIPHOSPHATE DIPHOSPHATASE"/>
    <property type="match status" value="1"/>
</dbReference>
<gene>
    <name evidence="2" type="ORF">GCM10009560_40270</name>
</gene>
<organism evidence="2 3">
    <name type="scientific">Nonomuraea longicatena</name>
    <dbReference type="NCBI Taxonomy" id="83682"/>
    <lineage>
        <taxon>Bacteria</taxon>
        <taxon>Bacillati</taxon>
        <taxon>Actinomycetota</taxon>
        <taxon>Actinomycetes</taxon>
        <taxon>Streptosporangiales</taxon>
        <taxon>Streptosporangiaceae</taxon>
        <taxon>Nonomuraea</taxon>
    </lineage>
</organism>
<proteinExistence type="predicted"/>
<evidence type="ECO:0000313" key="2">
    <source>
        <dbReference type="EMBL" id="GAA0933769.1"/>
    </source>
</evidence>
<sequence length="217" mass="21975">MEAAHAAGLLALAHVTTQGAAELAVEAGVDGLTHMFMGGEGLRPLAERMAAADVFVISTLALYAALSGWPPPASLDGRIATRLNAPTRAALGRPPAGFPELPGAGTAALATAEVLHLAGVTLLAGTDANDGPGRPFPTVHGAGLHLELERLTSAGLTPAEALSAATSVPAARFGLRDRGLVRAGHRADLLLAEGNPTTDITATRSITAVWQQGVRIV</sequence>
<feature type="domain" description="Amidohydrolase-related" evidence="1">
    <location>
        <begin position="1"/>
        <end position="213"/>
    </location>
</feature>
<comment type="caution">
    <text evidence="2">The sequence shown here is derived from an EMBL/GenBank/DDBJ whole genome shotgun (WGS) entry which is preliminary data.</text>
</comment>
<dbReference type="InterPro" id="IPR011059">
    <property type="entry name" value="Metal-dep_hydrolase_composite"/>
</dbReference>
<dbReference type="Proteomes" id="UP001501578">
    <property type="component" value="Unassembled WGS sequence"/>
</dbReference>
<dbReference type="EMBL" id="BAAAHQ010000021">
    <property type="protein sequence ID" value="GAA0933769.1"/>
    <property type="molecule type" value="Genomic_DNA"/>
</dbReference>